<sequence>MEREWIGSLGGRANGDEMDVQLQLRAGHGSLEHEPDEGRPGCAHNSKTKGQENGGSKRKLAEAVRVKRCLGNGYHFFLPDQNRSPAFTWAFCGRCKGRILEFELGVNMGVVRRRIARRCIRITDRLPNCILRNTKDSRDLDGGPSLHIHDSANGTSLAIEAADMMPLGVKNEPIDQWP</sequence>
<protein>
    <submittedName>
        <fullName evidence="2">Uncharacterized protein</fullName>
    </submittedName>
</protein>
<feature type="region of interest" description="Disordered" evidence="1">
    <location>
        <begin position="30"/>
        <end position="58"/>
    </location>
</feature>
<proteinExistence type="predicted"/>
<feature type="compositionally biased region" description="Basic and acidic residues" evidence="1">
    <location>
        <begin position="30"/>
        <end position="39"/>
    </location>
</feature>
<evidence type="ECO:0000313" key="2">
    <source>
        <dbReference type="EMBL" id="KAJ7603063.1"/>
    </source>
</evidence>
<evidence type="ECO:0000313" key="3">
    <source>
        <dbReference type="Proteomes" id="UP001221757"/>
    </source>
</evidence>
<dbReference type="AlphaFoldDB" id="A0AAD7F5R0"/>
<name>A0AAD7F5R0_MYCRO</name>
<reference evidence="2" key="1">
    <citation type="submission" date="2023-03" db="EMBL/GenBank/DDBJ databases">
        <title>Massive genome expansion in bonnet fungi (Mycena s.s.) driven by repeated elements and novel gene families across ecological guilds.</title>
        <authorList>
            <consortium name="Lawrence Berkeley National Laboratory"/>
            <person name="Harder C.B."/>
            <person name="Miyauchi S."/>
            <person name="Viragh M."/>
            <person name="Kuo A."/>
            <person name="Thoen E."/>
            <person name="Andreopoulos B."/>
            <person name="Lu D."/>
            <person name="Skrede I."/>
            <person name="Drula E."/>
            <person name="Henrissat B."/>
            <person name="Morin E."/>
            <person name="Kohler A."/>
            <person name="Barry K."/>
            <person name="LaButti K."/>
            <person name="Morin E."/>
            <person name="Salamov A."/>
            <person name="Lipzen A."/>
            <person name="Mereny Z."/>
            <person name="Hegedus B."/>
            <person name="Baldrian P."/>
            <person name="Stursova M."/>
            <person name="Weitz H."/>
            <person name="Taylor A."/>
            <person name="Grigoriev I.V."/>
            <person name="Nagy L.G."/>
            <person name="Martin F."/>
            <person name="Kauserud H."/>
        </authorList>
    </citation>
    <scope>NUCLEOTIDE SEQUENCE</scope>
    <source>
        <strain evidence="2">CBHHK067</strain>
    </source>
</reference>
<dbReference type="Proteomes" id="UP001221757">
    <property type="component" value="Unassembled WGS sequence"/>
</dbReference>
<keyword evidence="3" id="KW-1185">Reference proteome</keyword>
<evidence type="ECO:0000256" key="1">
    <source>
        <dbReference type="SAM" id="MobiDB-lite"/>
    </source>
</evidence>
<gene>
    <name evidence="2" type="ORF">B0H17DRAFT_1154822</name>
</gene>
<accession>A0AAD7F5R0</accession>
<organism evidence="2 3">
    <name type="scientific">Mycena rosella</name>
    <name type="common">Pink bonnet</name>
    <name type="synonym">Agaricus rosellus</name>
    <dbReference type="NCBI Taxonomy" id="1033263"/>
    <lineage>
        <taxon>Eukaryota</taxon>
        <taxon>Fungi</taxon>
        <taxon>Dikarya</taxon>
        <taxon>Basidiomycota</taxon>
        <taxon>Agaricomycotina</taxon>
        <taxon>Agaricomycetes</taxon>
        <taxon>Agaricomycetidae</taxon>
        <taxon>Agaricales</taxon>
        <taxon>Marasmiineae</taxon>
        <taxon>Mycenaceae</taxon>
        <taxon>Mycena</taxon>
    </lineage>
</organism>
<dbReference type="EMBL" id="JARKIE010001330">
    <property type="protein sequence ID" value="KAJ7603063.1"/>
    <property type="molecule type" value="Genomic_DNA"/>
</dbReference>
<comment type="caution">
    <text evidence="2">The sequence shown here is derived from an EMBL/GenBank/DDBJ whole genome shotgun (WGS) entry which is preliminary data.</text>
</comment>